<gene>
    <name evidence="3" type="ordered locus">Bcav_2961</name>
</gene>
<dbReference type="AlphaFoldDB" id="C5BZ91"/>
<protein>
    <recommendedName>
        <fullName evidence="5">Lipoprotein</fullName>
    </recommendedName>
</protein>
<dbReference type="PROSITE" id="PS51257">
    <property type="entry name" value="PROKAR_LIPOPROTEIN"/>
    <property type="match status" value="1"/>
</dbReference>
<dbReference type="Proteomes" id="UP000007962">
    <property type="component" value="Chromosome"/>
</dbReference>
<proteinExistence type="predicted"/>
<dbReference type="eggNOG" id="ENOG502ZUBI">
    <property type="taxonomic scope" value="Bacteria"/>
</dbReference>
<dbReference type="RefSeq" id="WP_015883446.1">
    <property type="nucleotide sequence ID" value="NC_012669.1"/>
</dbReference>
<sequence>MSRRRASTLLALVAVGTLTACSSGGPGGGGGGDLTYEDSPLAEIFAQIDDTAEQSQEDAQAEMDEQNRQVEQLVSACMADEGFEYIPVDNSGTVVFSDETDIEDMNTEEYVAEHGYGFTTYEEQEAPAEDEYVDPNADYVAAMSETEQAAYYEALWGPATTEEYDEDEEIPEYDWTQGGCYGAAQHEVYEGEDSDNYWSDPQFEELFEEMNGLWEDAMSDPRIAELDAEWASCMADAGYADFATSQEAQDSIMNAQNALWESGEEPDDEAMAELRQQEIDTALADFRCKQDVDYEQTQLEIQFELEREFVEEHQTELDALVAAHGQDQ</sequence>
<dbReference type="KEGG" id="bcv:Bcav_2961"/>
<evidence type="ECO:0000313" key="4">
    <source>
        <dbReference type="Proteomes" id="UP000007962"/>
    </source>
</evidence>
<keyword evidence="2" id="KW-0732">Signal</keyword>
<feature type="signal peptide" evidence="2">
    <location>
        <begin position="1"/>
        <end position="20"/>
    </location>
</feature>
<organism evidence="3 4">
    <name type="scientific">Beutenbergia cavernae (strain ATCC BAA-8 / DSM 12333 / CCUG 43141 / JCM 11478 / NBRC 16432 / NCIMB 13614 / HKI 0122)</name>
    <dbReference type="NCBI Taxonomy" id="471853"/>
    <lineage>
        <taxon>Bacteria</taxon>
        <taxon>Bacillati</taxon>
        <taxon>Actinomycetota</taxon>
        <taxon>Actinomycetes</taxon>
        <taxon>Micrococcales</taxon>
        <taxon>Beutenbergiaceae</taxon>
        <taxon>Beutenbergia</taxon>
    </lineage>
</organism>
<reference evidence="3 4" key="1">
    <citation type="journal article" date="2009" name="Stand. Genomic Sci.">
        <title>Complete genome sequence of Beutenbergia cavernae type strain (HKI 0122).</title>
        <authorList>
            <person name="Land M."/>
            <person name="Pukall R."/>
            <person name="Abt B."/>
            <person name="Goker M."/>
            <person name="Rohde M."/>
            <person name="Glavina Del Rio T."/>
            <person name="Tice H."/>
            <person name="Copeland A."/>
            <person name="Cheng J.F."/>
            <person name="Lucas S."/>
            <person name="Chen F."/>
            <person name="Nolan M."/>
            <person name="Bruce D."/>
            <person name="Goodwin L."/>
            <person name="Pitluck S."/>
            <person name="Ivanova N."/>
            <person name="Mavromatis K."/>
            <person name="Ovchinnikova G."/>
            <person name="Pati A."/>
            <person name="Chen A."/>
            <person name="Palaniappan K."/>
            <person name="Hauser L."/>
            <person name="Chang Y.J."/>
            <person name="Jefferies C.C."/>
            <person name="Saunders E."/>
            <person name="Brettin T."/>
            <person name="Detter J.C."/>
            <person name="Han C."/>
            <person name="Chain P."/>
            <person name="Bristow J."/>
            <person name="Eisen J.A."/>
            <person name="Markowitz V."/>
            <person name="Hugenholtz P."/>
            <person name="Kyrpides N.C."/>
            <person name="Klenk H.P."/>
            <person name="Lapidus A."/>
        </authorList>
    </citation>
    <scope>NUCLEOTIDE SEQUENCE [LARGE SCALE GENOMIC DNA]</scope>
    <source>
        <strain evidence="4">ATCC BAA-8 / DSM 12333 / NBRC 16432</strain>
    </source>
</reference>
<dbReference type="EMBL" id="CP001618">
    <property type="protein sequence ID" value="ACQ81206.1"/>
    <property type="molecule type" value="Genomic_DNA"/>
</dbReference>
<evidence type="ECO:0000256" key="2">
    <source>
        <dbReference type="SAM" id="SignalP"/>
    </source>
</evidence>
<dbReference type="OrthoDB" id="3403621at2"/>
<keyword evidence="1" id="KW-0175">Coiled coil</keyword>
<feature type="chain" id="PRO_5039316510" description="Lipoprotein" evidence="2">
    <location>
        <begin position="21"/>
        <end position="328"/>
    </location>
</feature>
<accession>C5BZ91</accession>
<dbReference type="STRING" id="471853.Bcav_2961"/>
<feature type="coiled-coil region" evidence="1">
    <location>
        <begin position="49"/>
        <end position="76"/>
    </location>
</feature>
<evidence type="ECO:0000313" key="3">
    <source>
        <dbReference type="EMBL" id="ACQ81206.1"/>
    </source>
</evidence>
<dbReference type="HOGENOM" id="CLU_846388_0_0_11"/>
<evidence type="ECO:0000256" key="1">
    <source>
        <dbReference type="SAM" id="Coils"/>
    </source>
</evidence>
<evidence type="ECO:0008006" key="5">
    <source>
        <dbReference type="Google" id="ProtNLM"/>
    </source>
</evidence>
<name>C5BZ91_BEUC1</name>
<keyword evidence="4" id="KW-1185">Reference proteome</keyword>